<dbReference type="Pfam" id="PF00583">
    <property type="entry name" value="Acetyltransf_1"/>
    <property type="match status" value="1"/>
</dbReference>
<evidence type="ECO:0000259" key="1">
    <source>
        <dbReference type="PROSITE" id="PS51186"/>
    </source>
</evidence>
<evidence type="ECO:0000313" key="2">
    <source>
        <dbReference type="EMBL" id="GAD99843.1"/>
    </source>
</evidence>
<dbReference type="PANTHER" id="PTHR42791:SF17">
    <property type="entry name" value="ACETYLTRANSFERASE, GNAT FAMILY FAMILY (AFU_ORTHOLOGUE AFUA_8G05690)"/>
    <property type="match status" value="1"/>
</dbReference>
<feature type="domain" description="N-acetyltransferase" evidence="1">
    <location>
        <begin position="67"/>
        <end position="201"/>
    </location>
</feature>
<keyword evidence="3" id="KW-1185">Reference proteome</keyword>
<dbReference type="PROSITE" id="PS51186">
    <property type="entry name" value="GNAT"/>
    <property type="match status" value="1"/>
</dbReference>
<organism evidence="2 3">
    <name type="scientific">Byssochlamys spectabilis (strain No. 5 / NBRC 109023)</name>
    <name type="common">Paecilomyces variotii</name>
    <dbReference type="NCBI Taxonomy" id="1356009"/>
    <lineage>
        <taxon>Eukaryota</taxon>
        <taxon>Fungi</taxon>
        <taxon>Dikarya</taxon>
        <taxon>Ascomycota</taxon>
        <taxon>Pezizomycotina</taxon>
        <taxon>Eurotiomycetes</taxon>
        <taxon>Eurotiomycetidae</taxon>
        <taxon>Eurotiales</taxon>
        <taxon>Thermoascaceae</taxon>
        <taxon>Paecilomyces</taxon>
    </lineage>
</organism>
<gene>
    <name evidence="2" type="ORF">PVAR5_8570</name>
</gene>
<reference evidence="3" key="1">
    <citation type="journal article" date="2014" name="Genome Announc.">
        <title>Draft genome sequence of the formaldehyde-resistant fungus Byssochlamys spectabilis No. 5 (anamorph Paecilomyces variotii No. 5) (NBRC109023).</title>
        <authorList>
            <person name="Oka T."/>
            <person name="Ekino K."/>
            <person name="Fukuda K."/>
            <person name="Nomura Y."/>
        </authorList>
    </citation>
    <scope>NUCLEOTIDE SEQUENCE [LARGE SCALE GENOMIC DNA]</scope>
    <source>
        <strain evidence="3">No. 5 / NBRC 109023</strain>
    </source>
</reference>
<dbReference type="GO" id="GO:0016747">
    <property type="term" value="F:acyltransferase activity, transferring groups other than amino-acyl groups"/>
    <property type="evidence" value="ECO:0007669"/>
    <property type="project" value="InterPro"/>
</dbReference>
<dbReference type="eggNOG" id="ENOG502SC13">
    <property type="taxonomic scope" value="Eukaryota"/>
</dbReference>
<name>V5G5T0_BYSSN</name>
<comment type="caution">
    <text evidence="2">The sequence shown here is derived from an EMBL/GenBank/DDBJ whole genome shotgun (WGS) entry which is preliminary data.</text>
</comment>
<dbReference type="Gene3D" id="3.40.630.30">
    <property type="match status" value="1"/>
</dbReference>
<dbReference type="CDD" id="cd04301">
    <property type="entry name" value="NAT_SF"/>
    <property type="match status" value="1"/>
</dbReference>
<accession>V5G5T0</accession>
<dbReference type="InterPro" id="IPR000182">
    <property type="entry name" value="GNAT_dom"/>
</dbReference>
<dbReference type="HOGENOM" id="CLU_060131_6_4_1"/>
<dbReference type="SUPFAM" id="SSF55729">
    <property type="entry name" value="Acyl-CoA N-acyltransferases (Nat)"/>
    <property type="match status" value="1"/>
</dbReference>
<sequence>MATPNLKLEPVIVEDIPAITDLWFAAFSTDPELQRVFPNTPGVHKWLENANIHDLLNKPFQRYIKVIDTNSVDSQGWPRIVAYAKWDLSMPEERGRRYPPWHEDMPAKLCDAFFSKEEINRKRVMGDMKHIYLDTVATHPDYQRRGAGSLLVKWGCELADAEGLPAYVDASKDGAPLYAKFGFVDHSNPGEEIASMARICK</sequence>
<dbReference type="InterPro" id="IPR016181">
    <property type="entry name" value="Acyl_CoA_acyltransferase"/>
</dbReference>
<dbReference type="Proteomes" id="UP000018001">
    <property type="component" value="Unassembled WGS sequence"/>
</dbReference>
<dbReference type="OrthoDB" id="2115692at2759"/>
<dbReference type="AlphaFoldDB" id="V5G5T0"/>
<dbReference type="PANTHER" id="PTHR42791">
    <property type="entry name" value="GNAT FAMILY ACETYLTRANSFERASE"/>
    <property type="match status" value="1"/>
</dbReference>
<dbReference type="EMBL" id="BAUL01000331">
    <property type="protein sequence ID" value="GAD99843.1"/>
    <property type="molecule type" value="Genomic_DNA"/>
</dbReference>
<dbReference type="InterPro" id="IPR052523">
    <property type="entry name" value="Trichothecene_AcTrans"/>
</dbReference>
<proteinExistence type="predicted"/>
<dbReference type="InParanoid" id="V5G5T0"/>
<evidence type="ECO:0000313" key="3">
    <source>
        <dbReference type="Proteomes" id="UP000018001"/>
    </source>
</evidence>
<protein>
    <recommendedName>
        <fullName evidence="1">N-acetyltransferase domain-containing protein</fullName>
    </recommendedName>
</protein>